<sequence length="91" mass="10114">MTTSFTLCSHSPSRDHSSHSLILIVSHSFQTLAYKIVSIQGCSSTECHEASRLGTSKRTQLGRKVRSKDTDSCNRYAIVDMINLDGNQRVL</sequence>
<evidence type="ECO:0000313" key="1">
    <source>
        <dbReference type="EMBL" id="RZB70668.1"/>
    </source>
</evidence>
<protein>
    <submittedName>
        <fullName evidence="1">Uncharacterized protein</fullName>
    </submittedName>
</protein>
<accession>A0A445HAM9</accession>
<proteinExistence type="predicted"/>
<gene>
    <name evidence="1" type="ORF">D0Y65_035579</name>
</gene>
<dbReference type="AlphaFoldDB" id="A0A445HAM9"/>
<reference evidence="1 2" key="1">
    <citation type="submission" date="2018-09" db="EMBL/GenBank/DDBJ databases">
        <title>A high-quality reference genome of wild soybean provides a powerful tool to mine soybean genomes.</title>
        <authorList>
            <person name="Xie M."/>
            <person name="Chung C.Y.L."/>
            <person name="Li M.-W."/>
            <person name="Wong F.-L."/>
            <person name="Chan T.-F."/>
            <person name="Lam H.-M."/>
        </authorList>
    </citation>
    <scope>NUCLEOTIDE SEQUENCE [LARGE SCALE GENOMIC DNA]</scope>
    <source>
        <strain evidence="2">cv. W05</strain>
        <tissue evidence="1">Hypocotyl of etiolated seedlings</tissue>
    </source>
</reference>
<organism evidence="1 2">
    <name type="scientific">Glycine soja</name>
    <name type="common">Wild soybean</name>
    <dbReference type="NCBI Taxonomy" id="3848"/>
    <lineage>
        <taxon>Eukaryota</taxon>
        <taxon>Viridiplantae</taxon>
        <taxon>Streptophyta</taxon>
        <taxon>Embryophyta</taxon>
        <taxon>Tracheophyta</taxon>
        <taxon>Spermatophyta</taxon>
        <taxon>Magnoliopsida</taxon>
        <taxon>eudicotyledons</taxon>
        <taxon>Gunneridae</taxon>
        <taxon>Pentapetalae</taxon>
        <taxon>rosids</taxon>
        <taxon>fabids</taxon>
        <taxon>Fabales</taxon>
        <taxon>Fabaceae</taxon>
        <taxon>Papilionoideae</taxon>
        <taxon>50 kb inversion clade</taxon>
        <taxon>NPAAA clade</taxon>
        <taxon>indigoferoid/millettioid clade</taxon>
        <taxon>Phaseoleae</taxon>
        <taxon>Glycine</taxon>
        <taxon>Glycine subgen. Soja</taxon>
    </lineage>
</organism>
<dbReference type="EMBL" id="QZWG01000013">
    <property type="protein sequence ID" value="RZB70669.1"/>
    <property type="molecule type" value="Genomic_DNA"/>
</dbReference>
<evidence type="ECO:0000313" key="2">
    <source>
        <dbReference type="Proteomes" id="UP000289340"/>
    </source>
</evidence>
<dbReference type="Proteomes" id="UP000289340">
    <property type="component" value="Chromosome 13"/>
</dbReference>
<dbReference type="EMBL" id="QZWG01000013">
    <property type="protein sequence ID" value="RZB70668.1"/>
    <property type="molecule type" value="Genomic_DNA"/>
</dbReference>
<comment type="caution">
    <text evidence="1">The sequence shown here is derived from an EMBL/GenBank/DDBJ whole genome shotgun (WGS) entry which is preliminary data.</text>
</comment>
<name>A0A445HAM9_GLYSO</name>
<keyword evidence="2" id="KW-1185">Reference proteome</keyword>